<dbReference type="RefSeq" id="WP_092639329.1">
    <property type="nucleotide sequence ID" value="NZ_FNID01000011.1"/>
</dbReference>
<reference evidence="1 2" key="1">
    <citation type="submission" date="2016-10" db="EMBL/GenBank/DDBJ databases">
        <authorList>
            <person name="de Groot N.N."/>
        </authorList>
    </citation>
    <scope>NUCLEOTIDE SEQUENCE [LARGE SCALE GENOMIC DNA]</scope>
    <source>
        <strain evidence="1 2">CGMCC 1.5012</strain>
    </source>
</reference>
<dbReference type="OrthoDB" id="1707003at2"/>
<dbReference type="AlphaFoldDB" id="A0A1G9YQQ9"/>
<gene>
    <name evidence="1" type="ORF">SAMN05192585_11178</name>
</gene>
<protein>
    <recommendedName>
        <fullName evidence="3">UspA domain-containing protein</fullName>
    </recommendedName>
</protein>
<organism evidence="1 2">
    <name type="scientific">Acetanaerobacterium elongatum</name>
    <dbReference type="NCBI Taxonomy" id="258515"/>
    <lineage>
        <taxon>Bacteria</taxon>
        <taxon>Bacillati</taxon>
        <taxon>Bacillota</taxon>
        <taxon>Clostridia</taxon>
        <taxon>Eubacteriales</taxon>
        <taxon>Oscillospiraceae</taxon>
        <taxon>Acetanaerobacterium</taxon>
    </lineage>
</organism>
<keyword evidence="2" id="KW-1185">Reference proteome</keyword>
<sequence length="148" mass="16867">MSKPFNISTDFDNYNKYISATIVCVTDQINCERIIKRGREIADKTKTNLYVINVDNGSKRDIAAIEHLFHVSKEYNAVMNIFYNNQVLDTLVNCVHEYHAVNIVSGMPQTVNSILNKLWVMMPQIDYYMIGLEGDVTVISSKKAAINQ</sequence>
<dbReference type="STRING" id="258515.SAMN05192585_11178"/>
<accession>A0A1G9YQQ9</accession>
<dbReference type="Proteomes" id="UP000199182">
    <property type="component" value="Unassembled WGS sequence"/>
</dbReference>
<proteinExistence type="predicted"/>
<dbReference type="EMBL" id="FNID01000011">
    <property type="protein sequence ID" value="SDN11327.1"/>
    <property type="molecule type" value="Genomic_DNA"/>
</dbReference>
<name>A0A1G9YQQ9_9FIRM</name>
<evidence type="ECO:0008006" key="3">
    <source>
        <dbReference type="Google" id="ProtNLM"/>
    </source>
</evidence>
<evidence type="ECO:0000313" key="2">
    <source>
        <dbReference type="Proteomes" id="UP000199182"/>
    </source>
</evidence>
<evidence type="ECO:0000313" key="1">
    <source>
        <dbReference type="EMBL" id="SDN11327.1"/>
    </source>
</evidence>